<dbReference type="Proteomes" id="UP001432380">
    <property type="component" value="Segment"/>
</dbReference>
<reference evidence="2" key="1">
    <citation type="submission" date="2024-01" db="EMBL/GenBank/DDBJ databases">
        <authorList>
            <person name="Zhu Q."/>
        </authorList>
    </citation>
    <scope>NUCLEOTIDE SEQUENCE</scope>
</reference>
<evidence type="ECO:0000313" key="3">
    <source>
        <dbReference type="Proteomes" id="UP001432380"/>
    </source>
</evidence>
<accession>A0AAX4JGX2</accession>
<dbReference type="EMBL" id="PP079243">
    <property type="protein sequence ID" value="WVK89962.1"/>
    <property type="molecule type" value="Genomic_DNA"/>
</dbReference>
<name>A0AAX4JGX2_9CAUD</name>
<protein>
    <submittedName>
        <fullName evidence="2">Uncharacterized protein</fullName>
    </submittedName>
</protein>
<proteinExistence type="predicted"/>
<feature type="region of interest" description="Disordered" evidence="1">
    <location>
        <begin position="47"/>
        <end position="70"/>
    </location>
</feature>
<sequence length="70" mass="8054">MRPDYVILFIDDLEPADVKQAIDECQQGALLGAFDIAETQADVHNANEHARLTQRTKKPLPYYHGNKRRF</sequence>
<evidence type="ECO:0000256" key="1">
    <source>
        <dbReference type="SAM" id="MobiDB-lite"/>
    </source>
</evidence>
<organism evidence="2 3">
    <name type="scientific">Burkholderia phage vB_BpP_HN02</name>
    <dbReference type="NCBI Taxonomy" id="3116925"/>
    <lineage>
        <taxon>Viruses</taxon>
        <taxon>Duplodnaviria</taxon>
        <taxon>Heunggongvirae</taxon>
        <taxon>Uroviricota</taxon>
        <taxon>Caudoviricetes</taxon>
        <taxon>Schitoviridae</taxon>
    </lineage>
</organism>
<evidence type="ECO:0000313" key="2">
    <source>
        <dbReference type="EMBL" id="WVK89962.1"/>
    </source>
</evidence>